<dbReference type="SUPFAM" id="SSF51735">
    <property type="entry name" value="NAD(P)-binding Rossmann-fold domains"/>
    <property type="match status" value="1"/>
</dbReference>
<dbReference type="GO" id="GO:0016616">
    <property type="term" value="F:oxidoreductase activity, acting on the CH-OH group of donors, NAD or NADP as acceptor"/>
    <property type="evidence" value="ECO:0007669"/>
    <property type="project" value="TreeGrafter"/>
</dbReference>
<dbReference type="PROSITE" id="PS00061">
    <property type="entry name" value="ADH_SHORT"/>
    <property type="match status" value="1"/>
</dbReference>
<evidence type="ECO:0000256" key="2">
    <source>
        <dbReference type="ARBA" id="ARBA00023002"/>
    </source>
</evidence>
<evidence type="ECO:0000313" key="5">
    <source>
        <dbReference type="Proteomes" id="UP000092668"/>
    </source>
</evidence>
<evidence type="ECO:0000256" key="1">
    <source>
        <dbReference type="ARBA" id="ARBA00006484"/>
    </source>
</evidence>
<dbReference type="PRINTS" id="PR00080">
    <property type="entry name" value="SDRFAMILY"/>
</dbReference>
<dbReference type="PRINTS" id="PR00081">
    <property type="entry name" value="GDHRDH"/>
</dbReference>
<dbReference type="AlphaFoldDB" id="A0A1B8SIP6"/>
<accession>A0A1B8SIP6</accession>
<evidence type="ECO:0008006" key="6">
    <source>
        <dbReference type="Google" id="ProtNLM"/>
    </source>
</evidence>
<dbReference type="InterPro" id="IPR020904">
    <property type="entry name" value="Sc_DH/Rdtase_CS"/>
</dbReference>
<dbReference type="PANTHER" id="PTHR42760:SF40">
    <property type="entry name" value="3-OXOACYL-[ACYL-CARRIER-PROTEIN] REDUCTASE, CHLOROPLASTIC"/>
    <property type="match status" value="1"/>
</dbReference>
<dbReference type="Proteomes" id="UP000092668">
    <property type="component" value="Unassembled WGS sequence"/>
</dbReference>
<proteinExistence type="inferred from homology"/>
<organism evidence="4 5">
    <name type="scientific">Mycolicibacter kumamotonensis</name>
    <dbReference type="NCBI Taxonomy" id="354243"/>
    <lineage>
        <taxon>Bacteria</taxon>
        <taxon>Bacillati</taxon>
        <taxon>Actinomycetota</taxon>
        <taxon>Actinomycetes</taxon>
        <taxon>Mycobacteriales</taxon>
        <taxon>Mycobacteriaceae</taxon>
        <taxon>Mycolicibacter</taxon>
    </lineage>
</organism>
<dbReference type="InterPro" id="IPR036291">
    <property type="entry name" value="NAD(P)-bd_dom_sf"/>
</dbReference>
<dbReference type="Gene3D" id="3.40.50.720">
    <property type="entry name" value="NAD(P)-binding Rossmann-like Domain"/>
    <property type="match status" value="1"/>
</dbReference>
<dbReference type="Pfam" id="PF00106">
    <property type="entry name" value="adh_short"/>
    <property type="match status" value="1"/>
</dbReference>
<comment type="caution">
    <text evidence="4">The sequence shown here is derived from an EMBL/GenBank/DDBJ whole genome shotgun (WGS) entry which is preliminary data.</text>
</comment>
<dbReference type="PANTHER" id="PTHR42760">
    <property type="entry name" value="SHORT-CHAIN DEHYDROGENASES/REDUCTASES FAMILY MEMBER"/>
    <property type="match status" value="1"/>
</dbReference>
<protein>
    <recommendedName>
        <fullName evidence="6">SDR family oxidoreductase</fullName>
    </recommendedName>
</protein>
<sequence>MSERVALVTGAGAGVGRAVALRMARERTVGTVLVNDINGESADRVAGEVAKLGARGIAATADVTSWDAVVDLVDRHGPVDVLVNNAGVPLVGSDPLPFVATQPPQWEPWLMLNLQAVMHCTRAVLPGMLERRGGRVITVVSDAARVGEAGLAVYSAAKAGAAGFMRAVAREAGPAGITCNCVALGTIKHGRVAEFITADLERKMVRAYPLSRLGTPDDAAGMIVFLAGADADWITGQTYPVNGGFSMAV</sequence>
<evidence type="ECO:0000313" key="4">
    <source>
        <dbReference type="EMBL" id="OBY32588.1"/>
    </source>
</evidence>
<dbReference type="RefSeq" id="WP_065287650.1">
    <property type="nucleotide sequence ID" value="NZ_LFOE01000006.1"/>
</dbReference>
<dbReference type="EMBL" id="LFOE01000006">
    <property type="protein sequence ID" value="OBY32588.1"/>
    <property type="molecule type" value="Genomic_DNA"/>
</dbReference>
<comment type="similarity">
    <text evidence="1 3">Belongs to the short-chain dehydrogenases/reductases (SDR) family.</text>
</comment>
<evidence type="ECO:0000256" key="3">
    <source>
        <dbReference type="RuleBase" id="RU000363"/>
    </source>
</evidence>
<dbReference type="InterPro" id="IPR002347">
    <property type="entry name" value="SDR_fam"/>
</dbReference>
<dbReference type="FunFam" id="3.40.50.720:FF:000173">
    <property type="entry name" value="3-oxoacyl-[acyl-carrier protein] reductase"/>
    <property type="match status" value="1"/>
</dbReference>
<dbReference type="GO" id="GO:0030497">
    <property type="term" value="P:fatty acid elongation"/>
    <property type="evidence" value="ECO:0007669"/>
    <property type="project" value="TreeGrafter"/>
</dbReference>
<reference evidence="4 5" key="1">
    <citation type="submission" date="2015-06" db="EMBL/GenBank/DDBJ databases">
        <title>Genome sequence of Mycobacterium kumamotonense strain Roo.</title>
        <authorList>
            <person name="Greninger A.L."/>
            <person name="Cunningham G."/>
            <person name="Miller S."/>
        </authorList>
    </citation>
    <scope>NUCLEOTIDE SEQUENCE [LARGE SCALE GENOMIC DNA]</scope>
    <source>
        <strain evidence="4 5">Roo</strain>
    </source>
</reference>
<name>A0A1B8SIP6_9MYCO</name>
<dbReference type="OrthoDB" id="7064009at2"/>
<keyword evidence="5" id="KW-1185">Reference proteome</keyword>
<keyword evidence="2" id="KW-0560">Oxidoreductase</keyword>
<gene>
    <name evidence="4" type="ORF">ACT18_07005</name>
</gene>